<name>A0AAD4X5N9_9MAGN</name>
<sequence>MSSSSSSSGSSSSEEITIDELRSIYKIDRDMYRKLTVNMLKEPLVCMAVMALWLFMEDLGYPNVIPMLLSYPSDIINSAFEEAKLLVYHIVTRTPPPSSSLIEMPITLRLIHAVGSRAYIPMNNLFHDGTIPYIEIKNKIENLCCTLFEDIFREAMSGINATNTTVYRQRLFDEIGGSSSVPTVEEPQVVRVSTPPSQRTMFITFSTGFPITEDQLRVYFVGMHGDCIERIDMQEIKPPQTQSMFAKIVFNESETIDEILGGVENVSLLINGVHVQTSKET</sequence>
<dbReference type="Proteomes" id="UP001202328">
    <property type="component" value="Unassembled WGS sequence"/>
</dbReference>
<dbReference type="AlphaFoldDB" id="A0AAD4X5N9"/>
<gene>
    <name evidence="1" type="ORF">MKW98_026755</name>
</gene>
<dbReference type="PANTHER" id="PTHR33527">
    <property type="entry name" value="OS07G0274300 PROTEIN"/>
    <property type="match status" value="1"/>
</dbReference>
<comment type="caution">
    <text evidence="1">The sequence shown here is derived from an EMBL/GenBank/DDBJ whole genome shotgun (WGS) entry which is preliminary data.</text>
</comment>
<dbReference type="PANTHER" id="PTHR33527:SF14">
    <property type="entry name" value="OS07G0274300 PROTEIN"/>
    <property type="match status" value="1"/>
</dbReference>
<proteinExistence type="predicted"/>
<evidence type="ECO:0000313" key="1">
    <source>
        <dbReference type="EMBL" id="KAI3849841.1"/>
    </source>
</evidence>
<reference evidence="1" key="1">
    <citation type="submission" date="2022-04" db="EMBL/GenBank/DDBJ databases">
        <title>A functionally conserved STORR gene fusion in Papaver species that diverged 16.8 million years ago.</title>
        <authorList>
            <person name="Catania T."/>
        </authorList>
    </citation>
    <scope>NUCLEOTIDE SEQUENCE</scope>
    <source>
        <strain evidence="1">S-188037</strain>
    </source>
</reference>
<evidence type="ECO:0000313" key="2">
    <source>
        <dbReference type="Proteomes" id="UP001202328"/>
    </source>
</evidence>
<accession>A0AAD4X5N9</accession>
<dbReference type="EMBL" id="JAJJMB010016078">
    <property type="protein sequence ID" value="KAI3849841.1"/>
    <property type="molecule type" value="Genomic_DNA"/>
</dbReference>
<protein>
    <submittedName>
        <fullName evidence="1">Uncharacterized protein</fullName>
    </submittedName>
</protein>
<organism evidence="1 2">
    <name type="scientific">Papaver atlanticum</name>
    <dbReference type="NCBI Taxonomy" id="357466"/>
    <lineage>
        <taxon>Eukaryota</taxon>
        <taxon>Viridiplantae</taxon>
        <taxon>Streptophyta</taxon>
        <taxon>Embryophyta</taxon>
        <taxon>Tracheophyta</taxon>
        <taxon>Spermatophyta</taxon>
        <taxon>Magnoliopsida</taxon>
        <taxon>Ranunculales</taxon>
        <taxon>Papaveraceae</taxon>
        <taxon>Papaveroideae</taxon>
        <taxon>Papaver</taxon>
    </lineage>
</organism>
<keyword evidence="2" id="KW-1185">Reference proteome</keyword>